<protein>
    <submittedName>
        <fullName evidence="1">Uncharacterized protein</fullName>
    </submittedName>
</protein>
<evidence type="ECO:0000313" key="1">
    <source>
        <dbReference type="EMBL" id="CAB5217908.1"/>
    </source>
</evidence>
<organism evidence="1">
    <name type="scientific">uncultured Caudovirales phage</name>
    <dbReference type="NCBI Taxonomy" id="2100421"/>
    <lineage>
        <taxon>Viruses</taxon>
        <taxon>Duplodnaviria</taxon>
        <taxon>Heunggongvirae</taxon>
        <taxon>Uroviricota</taxon>
        <taxon>Caudoviricetes</taxon>
        <taxon>Peduoviridae</taxon>
        <taxon>Maltschvirus</taxon>
        <taxon>Maltschvirus maltsch</taxon>
    </lineage>
</organism>
<gene>
    <name evidence="1" type="ORF">UFOVP208_27</name>
</gene>
<accession>A0A6J7WM89</accession>
<proteinExistence type="predicted"/>
<reference evidence="1" key="1">
    <citation type="submission" date="2020-05" db="EMBL/GenBank/DDBJ databases">
        <authorList>
            <person name="Chiriac C."/>
            <person name="Salcher M."/>
            <person name="Ghai R."/>
            <person name="Kavagutti S V."/>
        </authorList>
    </citation>
    <scope>NUCLEOTIDE SEQUENCE</scope>
</reference>
<sequence length="59" mass="6757">MIKKQLKAILSQLHPSEAIALIESIGKELRQKNSIRINSQKFNKLDMERPDLISLKNGK</sequence>
<name>A0A6J7WM89_9CAUD</name>
<dbReference type="EMBL" id="LR798248">
    <property type="protein sequence ID" value="CAB5217908.1"/>
    <property type="molecule type" value="Genomic_DNA"/>
</dbReference>